<feature type="transmembrane region" description="Helical" evidence="8">
    <location>
        <begin position="761"/>
        <end position="782"/>
    </location>
</feature>
<gene>
    <name evidence="11" type="ORF">SCP_1202600</name>
</gene>
<evidence type="ECO:0000256" key="2">
    <source>
        <dbReference type="ARBA" id="ARBA00008170"/>
    </source>
</evidence>
<evidence type="ECO:0000256" key="4">
    <source>
        <dbReference type="ARBA" id="ARBA00022692"/>
    </source>
</evidence>
<reference evidence="11 12" key="1">
    <citation type="journal article" date="2018" name="Sci. Rep.">
        <title>Genome sequence of the cauliflower mushroom Sparassis crispa (Hanabiratake) and its association with beneficial usage.</title>
        <authorList>
            <person name="Kiyama R."/>
            <person name="Furutani Y."/>
            <person name="Kawaguchi K."/>
            <person name="Nakanishi T."/>
        </authorList>
    </citation>
    <scope>NUCLEOTIDE SEQUENCE [LARGE SCALE GENOMIC DNA]</scope>
</reference>
<feature type="region of interest" description="Disordered" evidence="7">
    <location>
        <begin position="314"/>
        <end position="372"/>
    </location>
</feature>
<dbReference type="PANTHER" id="PTHR12266:SF0">
    <property type="entry name" value="MITOCHONDRIAL SODIUM_CALCIUM EXCHANGER PROTEIN"/>
    <property type="match status" value="1"/>
</dbReference>
<dbReference type="InParanoid" id="A0A401H0V1"/>
<dbReference type="GeneID" id="38784949"/>
<feature type="transmembrane region" description="Helical" evidence="8">
    <location>
        <begin position="628"/>
        <end position="649"/>
    </location>
</feature>
<proteinExistence type="inferred from homology"/>
<dbReference type="STRING" id="139825.A0A401H0V1"/>
<dbReference type="GO" id="GO:0016020">
    <property type="term" value="C:membrane"/>
    <property type="evidence" value="ECO:0007669"/>
    <property type="project" value="UniProtKB-SubCell"/>
</dbReference>
<comment type="subcellular location">
    <subcellularLocation>
        <location evidence="1">Membrane</location>
        <topology evidence="1">Multi-pass membrane protein</topology>
    </subcellularLocation>
</comment>
<keyword evidence="4 8" id="KW-0812">Transmembrane</keyword>
<feature type="transmembrane region" description="Helical" evidence="8">
    <location>
        <begin position="718"/>
        <end position="740"/>
    </location>
</feature>
<evidence type="ECO:0000256" key="6">
    <source>
        <dbReference type="ARBA" id="ARBA00023136"/>
    </source>
</evidence>
<accession>A0A401H0V1</accession>
<dbReference type="Gene3D" id="1.20.1420.30">
    <property type="entry name" value="NCX, central ion-binding region"/>
    <property type="match status" value="2"/>
</dbReference>
<dbReference type="InterPro" id="IPR004837">
    <property type="entry name" value="NaCa_Exmemb"/>
</dbReference>
<sequence length="816" mass="89527">MWSGLPKLVFVTVLVANCVLWSQSRYGGVHPAPSAVGRLSKRDLSRRDYRDASGLSLAESVEEFTRSDWGHMDYTNTTYANAEEESCHPISVPIEQQCAHVLEFCSGTRTFLSIPYLEPYFCAKPPVRPLVFVGYLLWLVFLFSTLGISASDFFCPNLGTLAQLLGMDDNLAGVTLLAFGNGSPDVFATFSAMRANSGGLAIGELLGAASFIVSCVVGSMCIIKPFHVNRLPFIRDVGFFTVAVVLLLAVLWDSKLEAWEAIALVALYFVYVLIVVVGTWWENRLEKKRRYEVLVRDEFREEEVPVVAYHDEEPFRDSPHLEPESSSTLQLPSLPRTRALSSPTPSRLGVHTALPIRSRTRTPSPQSSPYISHMPSFSLVGALEFRRIVSSLQQEAAGSSLSVFESPISPYPGGHYHRHSYSHSHSRSRPRTPLSEEHEPWDSTPGVPLNDRSPTVVSPALAEESHDDTALDRPPIPVISHTPASPISDTDTESQQYVAPTRRERIASVLRRAFHIVFPTLHNFMSKHFLGKVTAVLAAPAVMVLTLTLPVIVTAYEDASSSKEKIMGNENRLVDFEEEGVERALIAEEEVSEEMRELQFNKYLMAVQCVLGPLFCVSILFDGVQHELWLLLATGVAGVAIGFMVAVFADKGAHPTAQMARCLMGFIISVVWIMAIADEVVEVLQAFGFIFGLSDAIIGLTIFAVGNSLADLVANMSVAVFAPIMGFSACFGGPMLNILLGVGISGSYIIRQTAEPYKLHFSTTLVITGAGLLGILLATMIFVPWNGYFLPRSWGVALITAYMCLMIANVIVEVKG</sequence>
<evidence type="ECO:0000259" key="10">
    <source>
        <dbReference type="Pfam" id="PF01699"/>
    </source>
</evidence>
<comment type="caution">
    <text evidence="11">The sequence shown here is derived from an EMBL/GenBank/DDBJ whole genome shotgun (WGS) entry which is preliminary data.</text>
</comment>
<dbReference type="AlphaFoldDB" id="A0A401H0V1"/>
<feature type="transmembrane region" description="Helical" evidence="8">
    <location>
        <begin position="130"/>
        <end position="150"/>
    </location>
</feature>
<keyword evidence="5 8" id="KW-1133">Transmembrane helix</keyword>
<feature type="transmembrane region" description="Helical" evidence="8">
    <location>
        <begin position="233"/>
        <end position="252"/>
    </location>
</feature>
<evidence type="ECO:0000313" key="11">
    <source>
        <dbReference type="EMBL" id="GBE88032.1"/>
    </source>
</evidence>
<dbReference type="GO" id="GO:0008324">
    <property type="term" value="F:monoatomic cation transmembrane transporter activity"/>
    <property type="evidence" value="ECO:0007669"/>
    <property type="project" value="TreeGrafter"/>
</dbReference>
<dbReference type="EMBL" id="BFAD01000012">
    <property type="protein sequence ID" value="GBE88032.1"/>
    <property type="molecule type" value="Genomic_DNA"/>
</dbReference>
<feature type="compositionally biased region" description="Low complexity" evidence="7">
    <location>
        <begin position="355"/>
        <end position="369"/>
    </location>
</feature>
<feature type="transmembrane region" description="Helical" evidence="8">
    <location>
        <begin position="603"/>
        <end position="621"/>
    </location>
</feature>
<dbReference type="Pfam" id="PF01699">
    <property type="entry name" value="Na_Ca_ex"/>
    <property type="match status" value="2"/>
</dbReference>
<feature type="transmembrane region" description="Helical" evidence="8">
    <location>
        <begin position="794"/>
        <end position="812"/>
    </location>
</feature>
<evidence type="ECO:0000256" key="7">
    <source>
        <dbReference type="SAM" id="MobiDB-lite"/>
    </source>
</evidence>
<name>A0A401H0V1_9APHY</name>
<evidence type="ECO:0000256" key="5">
    <source>
        <dbReference type="ARBA" id="ARBA00022989"/>
    </source>
</evidence>
<feature type="transmembrane region" description="Helical" evidence="8">
    <location>
        <begin position="200"/>
        <end position="221"/>
    </location>
</feature>
<dbReference type="FunCoup" id="A0A401H0V1">
    <property type="interactions" value="43"/>
</dbReference>
<keyword evidence="9" id="KW-0732">Signal</keyword>
<dbReference type="InterPro" id="IPR051359">
    <property type="entry name" value="CaCA_antiporter"/>
</dbReference>
<feature type="compositionally biased region" description="Basic and acidic residues" evidence="7">
    <location>
        <begin position="314"/>
        <end position="323"/>
    </location>
</feature>
<evidence type="ECO:0000256" key="8">
    <source>
        <dbReference type="SAM" id="Phobius"/>
    </source>
</evidence>
<feature type="transmembrane region" description="Helical" evidence="8">
    <location>
        <begin position="533"/>
        <end position="556"/>
    </location>
</feature>
<feature type="domain" description="Sodium/calcium exchanger membrane region" evidence="10">
    <location>
        <begin position="137"/>
        <end position="276"/>
    </location>
</feature>
<feature type="signal peptide" evidence="9">
    <location>
        <begin position="1"/>
        <end position="24"/>
    </location>
</feature>
<organism evidence="11 12">
    <name type="scientific">Sparassis crispa</name>
    <dbReference type="NCBI Taxonomy" id="139825"/>
    <lineage>
        <taxon>Eukaryota</taxon>
        <taxon>Fungi</taxon>
        <taxon>Dikarya</taxon>
        <taxon>Basidiomycota</taxon>
        <taxon>Agaricomycotina</taxon>
        <taxon>Agaricomycetes</taxon>
        <taxon>Polyporales</taxon>
        <taxon>Sparassidaceae</taxon>
        <taxon>Sparassis</taxon>
    </lineage>
</organism>
<feature type="transmembrane region" description="Helical" evidence="8">
    <location>
        <begin position="655"/>
        <end position="676"/>
    </location>
</feature>
<keyword evidence="6 8" id="KW-0472">Membrane</keyword>
<evidence type="ECO:0000256" key="3">
    <source>
        <dbReference type="ARBA" id="ARBA00022448"/>
    </source>
</evidence>
<feature type="domain" description="Sodium/calcium exchanger membrane region" evidence="10">
    <location>
        <begin position="664"/>
        <end position="808"/>
    </location>
</feature>
<dbReference type="Proteomes" id="UP000287166">
    <property type="component" value="Unassembled WGS sequence"/>
</dbReference>
<feature type="region of interest" description="Disordered" evidence="7">
    <location>
        <begin position="415"/>
        <end position="476"/>
    </location>
</feature>
<dbReference type="GO" id="GO:0006874">
    <property type="term" value="P:intracellular calcium ion homeostasis"/>
    <property type="evidence" value="ECO:0007669"/>
    <property type="project" value="TreeGrafter"/>
</dbReference>
<feature type="chain" id="PRO_5019324857" description="Sodium/calcium exchanger membrane region domain-containing protein" evidence="9">
    <location>
        <begin position="25"/>
        <end position="816"/>
    </location>
</feature>
<keyword evidence="3" id="KW-0813">Transport</keyword>
<dbReference type="PANTHER" id="PTHR12266">
    <property type="entry name" value="NA+/CA2+ K+ INDEPENDENT EXCHANGER"/>
    <property type="match status" value="1"/>
</dbReference>
<comment type="similarity">
    <text evidence="2">Belongs to the Ca(2+):cation antiporter (CaCA) (TC 2.A.19) family.</text>
</comment>
<feature type="transmembrane region" description="Helical" evidence="8">
    <location>
        <begin position="258"/>
        <end position="281"/>
    </location>
</feature>
<dbReference type="RefSeq" id="XP_027618945.1">
    <property type="nucleotide sequence ID" value="XM_027763144.1"/>
</dbReference>
<evidence type="ECO:0000256" key="9">
    <source>
        <dbReference type="SAM" id="SignalP"/>
    </source>
</evidence>
<feature type="compositionally biased region" description="Basic residues" evidence="7">
    <location>
        <begin position="415"/>
        <end position="430"/>
    </location>
</feature>
<protein>
    <recommendedName>
        <fullName evidence="10">Sodium/calcium exchanger membrane region domain-containing protein</fullName>
    </recommendedName>
</protein>
<evidence type="ECO:0000256" key="1">
    <source>
        <dbReference type="ARBA" id="ARBA00004141"/>
    </source>
</evidence>
<feature type="transmembrane region" description="Helical" evidence="8">
    <location>
        <begin position="683"/>
        <end position="706"/>
    </location>
</feature>
<evidence type="ECO:0000313" key="12">
    <source>
        <dbReference type="Proteomes" id="UP000287166"/>
    </source>
</evidence>
<dbReference type="OrthoDB" id="407410at2759"/>
<dbReference type="InterPro" id="IPR044880">
    <property type="entry name" value="NCX_ion-bd_dom_sf"/>
</dbReference>
<keyword evidence="12" id="KW-1185">Reference proteome</keyword>